<dbReference type="Proteomes" id="UP000297245">
    <property type="component" value="Unassembled WGS sequence"/>
</dbReference>
<feature type="compositionally biased region" description="Basic residues" evidence="1">
    <location>
        <begin position="85"/>
        <end position="102"/>
    </location>
</feature>
<feature type="region of interest" description="Disordered" evidence="1">
    <location>
        <begin position="124"/>
        <end position="157"/>
    </location>
</feature>
<accession>A0A4S8LG35</accession>
<name>A0A4S8LG35_DENBC</name>
<keyword evidence="3" id="KW-1185">Reference proteome</keyword>
<dbReference type="AlphaFoldDB" id="A0A4S8LG35"/>
<feature type="region of interest" description="Disordered" evidence="1">
    <location>
        <begin position="1"/>
        <end position="40"/>
    </location>
</feature>
<protein>
    <submittedName>
        <fullName evidence="2">Uncharacterized protein</fullName>
    </submittedName>
</protein>
<sequence>MQRKYRVNNDGSPKARGCFDTSHPRSANEIARDRARSGSTSLPSYIYSHSALLDIFPPLSLSAPQVFPFPSSLAVDHVSPPSSLRQRHPYARHSSHPSHPHKRRLCLYPSSSKWHCPCLTHSCTPQRRHASSLHDPETQYRKRTDVAPDRKSGGADG</sequence>
<evidence type="ECO:0000313" key="3">
    <source>
        <dbReference type="Proteomes" id="UP000297245"/>
    </source>
</evidence>
<proteinExistence type="predicted"/>
<feature type="compositionally biased region" description="Basic and acidic residues" evidence="1">
    <location>
        <begin position="132"/>
        <end position="157"/>
    </location>
</feature>
<feature type="region of interest" description="Disordered" evidence="1">
    <location>
        <begin position="76"/>
        <end position="102"/>
    </location>
</feature>
<reference evidence="2 3" key="1">
    <citation type="journal article" date="2019" name="Nat. Ecol. Evol.">
        <title>Megaphylogeny resolves global patterns of mushroom evolution.</title>
        <authorList>
            <person name="Varga T."/>
            <person name="Krizsan K."/>
            <person name="Foldi C."/>
            <person name="Dima B."/>
            <person name="Sanchez-Garcia M."/>
            <person name="Sanchez-Ramirez S."/>
            <person name="Szollosi G.J."/>
            <person name="Szarkandi J.G."/>
            <person name="Papp V."/>
            <person name="Albert L."/>
            <person name="Andreopoulos W."/>
            <person name="Angelini C."/>
            <person name="Antonin V."/>
            <person name="Barry K.W."/>
            <person name="Bougher N.L."/>
            <person name="Buchanan P."/>
            <person name="Buyck B."/>
            <person name="Bense V."/>
            <person name="Catcheside P."/>
            <person name="Chovatia M."/>
            <person name="Cooper J."/>
            <person name="Damon W."/>
            <person name="Desjardin D."/>
            <person name="Finy P."/>
            <person name="Geml J."/>
            <person name="Haridas S."/>
            <person name="Hughes K."/>
            <person name="Justo A."/>
            <person name="Karasinski D."/>
            <person name="Kautmanova I."/>
            <person name="Kiss B."/>
            <person name="Kocsube S."/>
            <person name="Kotiranta H."/>
            <person name="LaButti K.M."/>
            <person name="Lechner B.E."/>
            <person name="Liimatainen K."/>
            <person name="Lipzen A."/>
            <person name="Lukacs Z."/>
            <person name="Mihaltcheva S."/>
            <person name="Morgado L.N."/>
            <person name="Niskanen T."/>
            <person name="Noordeloos M.E."/>
            <person name="Ohm R.A."/>
            <person name="Ortiz-Santana B."/>
            <person name="Ovrebo C."/>
            <person name="Racz N."/>
            <person name="Riley R."/>
            <person name="Savchenko A."/>
            <person name="Shiryaev A."/>
            <person name="Soop K."/>
            <person name="Spirin V."/>
            <person name="Szebenyi C."/>
            <person name="Tomsovsky M."/>
            <person name="Tulloss R.E."/>
            <person name="Uehling J."/>
            <person name="Grigoriev I.V."/>
            <person name="Vagvolgyi C."/>
            <person name="Papp T."/>
            <person name="Martin F.M."/>
            <person name="Miettinen O."/>
            <person name="Hibbett D.S."/>
            <person name="Nagy L.G."/>
        </authorList>
    </citation>
    <scope>NUCLEOTIDE SEQUENCE [LARGE SCALE GENOMIC DNA]</scope>
    <source>
        <strain evidence="2 3">CBS 962.96</strain>
    </source>
</reference>
<dbReference type="EMBL" id="ML179436">
    <property type="protein sequence ID" value="THU87760.1"/>
    <property type="molecule type" value="Genomic_DNA"/>
</dbReference>
<evidence type="ECO:0000256" key="1">
    <source>
        <dbReference type="SAM" id="MobiDB-lite"/>
    </source>
</evidence>
<gene>
    <name evidence="2" type="ORF">K435DRAFT_335427</name>
</gene>
<evidence type="ECO:0000313" key="2">
    <source>
        <dbReference type="EMBL" id="THU87760.1"/>
    </source>
</evidence>
<organism evidence="2 3">
    <name type="scientific">Dendrothele bispora (strain CBS 962.96)</name>
    <dbReference type="NCBI Taxonomy" id="1314807"/>
    <lineage>
        <taxon>Eukaryota</taxon>
        <taxon>Fungi</taxon>
        <taxon>Dikarya</taxon>
        <taxon>Basidiomycota</taxon>
        <taxon>Agaricomycotina</taxon>
        <taxon>Agaricomycetes</taxon>
        <taxon>Agaricomycetidae</taxon>
        <taxon>Agaricales</taxon>
        <taxon>Agaricales incertae sedis</taxon>
        <taxon>Dendrothele</taxon>
    </lineage>
</organism>